<comment type="caution">
    <text evidence="1">The sequence shown here is derived from an EMBL/GenBank/DDBJ whole genome shotgun (WGS) entry which is preliminary data.</text>
</comment>
<dbReference type="AlphaFoldDB" id="A0A9W7XNH5"/>
<reference evidence="1" key="1">
    <citation type="submission" date="2022-07" db="EMBL/GenBank/DDBJ databases">
        <title>Phylogenomic reconstructions and comparative analyses of Kickxellomycotina fungi.</title>
        <authorList>
            <person name="Reynolds N.K."/>
            <person name="Stajich J.E."/>
            <person name="Barry K."/>
            <person name="Grigoriev I.V."/>
            <person name="Crous P."/>
            <person name="Smith M.E."/>
        </authorList>
    </citation>
    <scope>NUCLEOTIDE SEQUENCE</scope>
    <source>
        <strain evidence="1">NBRC 105413</strain>
    </source>
</reference>
<evidence type="ECO:0000313" key="1">
    <source>
        <dbReference type="EMBL" id="KAJ1646279.1"/>
    </source>
</evidence>
<feature type="non-terminal residue" evidence="1">
    <location>
        <position position="1"/>
    </location>
</feature>
<name>A0A9W7XNH5_9FUNG</name>
<protein>
    <submittedName>
        <fullName evidence="1">Uncharacterized protein</fullName>
    </submittedName>
</protein>
<sequence length="110" mass="12043">HPATDQAVRILGQKLVPNGSTTAIVEETRTFVMDIVDGLARQRLTDRICQMFTQAVLIPIAAYRLMGQPLLPAEIKTVESPMLVFLKHGFGLPSTMPSTVIHHQKGANVP</sequence>
<dbReference type="Proteomes" id="UP001145021">
    <property type="component" value="Unassembled WGS sequence"/>
</dbReference>
<keyword evidence="2" id="KW-1185">Reference proteome</keyword>
<evidence type="ECO:0000313" key="2">
    <source>
        <dbReference type="Proteomes" id="UP001145021"/>
    </source>
</evidence>
<organism evidence="1 2">
    <name type="scientific">Coemansia asiatica</name>
    <dbReference type="NCBI Taxonomy" id="1052880"/>
    <lineage>
        <taxon>Eukaryota</taxon>
        <taxon>Fungi</taxon>
        <taxon>Fungi incertae sedis</taxon>
        <taxon>Zoopagomycota</taxon>
        <taxon>Kickxellomycotina</taxon>
        <taxon>Kickxellomycetes</taxon>
        <taxon>Kickxellales</taxon>
        <taxon>Kickxellaceae</taxon>
        <taxon>Coemansia</taxon>
    </lineage>
</organism>
<proteinExistence type="predicted"/>
<accession>A0A9W7XNH5</accession>
<gene>
    <name evidence="1" type="ORF">LPJ64_002210</name>
</gene>
<dbReference type="EMBL" id="JANBOH010000067">
    <property type="protein sequence ID" value="KAJ1646279.1"/>
    <property type="molecule type" value="Genomic_DNA"/>
</dbReference>